<dbReference type="Proteomes" id="UP000807159">
    <property type="component" value="Chromosome 4"/>
</dbReference>
<dbReference type="GO" id="GO:0016787">
    <property type="term" value="F:hydrolase activity"/>
    <property type="evidence" value="ECO:0007669"/>
    <property type="project" value="InterPro"/>
</dbReference>
<keyword evidence="4" id="KW-1185">Reference proteome</keyword>
<sequence length="103" mass="11304">MFSAFDAPYHVLCNKIAAGANVIVVYVEYGLFPARPLPACYEDSWKALQWVASHADGSGSEPWLNDHTLAFRVGSIGLPGVQLVGIIMTRPFFGGTEDDEMWL</sequence>
<dbReference type="EMBL" id="JACEGQ020000004">
    <property type="protein sequence ID" value="KAH8510841.1"/>
    <property type="molecule type" value="Genomic_DNA"/>
</dbReference>
<comment type="caution">
    <text evidence="3">The sequence shown here is derived from an EMBL/GenBank/DDBJ whole genome shotgun (WGS) entry which is preliminary data.</text>
</comment>
<proteinExistence type="inferred from homology"/>
<dbReference type="InterPro" id="IPR013094">
    <property type="entry name" value="AB_hydrolase_3"/>
</dbReference>
<evidence type="ECO:0000259" key="2">
    <source>
        <dbReference type="Pfam" id="PF07859"/>
    </source>
</evidence>
<evidence type="ECO:0000313" key="4">
    <source>
        <dbReference type="Proteomes" id="UP000807159"/>
    </source>
</evidence>
<gene>
    <name evidence="3" type="ORF">H0E87_008393</name>
</gene>
<accession>A0A8T2Z0P1</accession>
<dbReference type="PANTHER" id="PTHR23024:SF582">
    <property type="entry name" value="CARBOXYLESTERASE 12-RELATED"/>
    <property type="match status" value="1"/>
</dbReference>
<comment type="similarity">
    <text evidence="1">Belongs to the 'GDXG' lipolytic enzyme family.</text>
</comment>
<dbReference type="InterPro" id="IPR050466">
    <property type="entry name" value="Carboxylest/Gibb_receptor"/>
</dbReference>
<dbReference type="AlphaFoldDB" id="A0A8T2Z0P1"/>
<name>A0A8T2Z0P1_POPDE</name>
<dbReference type="PANTHER" id="PTHR23024">
    <property type="entry name" value="ARYLACETAMIDE DEACETYLASE"/>
    <property type="match status" value="1"/>
</dbReference>
<organism evidence="3 4">
    <name type="scientific">Populus deltoides</name>
    <name type="common">Eastern poplar</name>
    <name type="synonym">Eastern cottonwood</name>
    <dbReference type="NCBI Taxonomy" id="3696"/>
    <lineage>
        <taxon>Eukaryota</taxon>
        <taxon>Viridiplantae</taxon>
        <taxon>Streptophyta</taxon>
        <taxon>Embryophyta</taxon>
        <taxon>Tracheophyta</taxon>
        <taxon>Spermatophyta</taxon>
        <taxon>Magnoliopsida</taxon>
        <taxon>eudicotyledons</taxon>
        <taxon>Gunneridae</taxon>
        <taxon>Pentapetalae</taxon>
        <taxon>rosids</taxon>
        <taxon>fabids</taxon>
        <taxon>Malpighiales</taxon>
        <taxon>Salicaceae</taxon>
        <taxon>Saliceae</taxon>
        <taxon>Populus</taxon>
    </lineage>
</organism>
<evidence type="ECO:0000313" key="3">
    <source>
        <dbReference type="EMBL" id="KAH8510841.1"/>
    </source>
</evidence>
<dbReference type="Pfam" id="PF07859">
    <property type="entry name" value="Abhydrolase_3"/>
    <property type="match status" value="1"/>
</dbReference>
<feature type="domain" description="Alpha/beta hydrolase fold-3" evidence="2">
    <location>
        <begin position="7"/>
        <end position="63"/>
    </location>
</feature>
<dbReference type="InterPro" id="IPR029058">
    <property type="entry name" value="AB_hydrolase_fold"/>
</dbReference>
<reference evidence="3" key="1">
    <citation type="journal article" date="2021" name="J. Hered.">
        <title>Genome Assembly of Salicaceae Populus deltoides (Eastern Cottonwood) I-69 Based on Nanopore Sequencing and Hi-C Technologies.</title>
        <authorList>
            <person name="Bai S."/>
            <person name="Wu H."/>
            <person name="Zhang J."/>
            <person name="Pan Z."/>
            <person name="Zhao W."/>
            <person name="Li Z."/>
            <person name="Tong C."/>
        </authorList>
    </citation>
    <scope>NUCLEOTIDE SEQUENCE</scope>
    <source>
        <tissue evidence="3">Leaf</tissue>
    </source>
</reference>
<protein>
    <recommendedName>
        <fullName evidence="2">Alpha/beta hydrolase fold-3 domain-containing protein</fullName>
    </recommendedName>
</protein>
<dbReference type="SUPFAM" id="SSF53474">
    <property type="entry name" value="alpha/beta-Hydrolases"/>
    <property type="match status" value="1"/>
</dbReference>
<evidence type="ECO:0000256" key="1">
    <source>
        <dbReference type="ARBA" id="ARBA00010515"/>
    </source>
</evidence>
<dbReference type="Gene3D" id="3.40.50.1820">
    <property type="entry name" value="alpha/beta hydrolase"/>
    <property type="match status" value="1"/>
</dbReference>